<comment type="caution">
    <text evidence="2">The sequence shown here is derived from an EMBL/GenBank/DDBJ whole genome shotgun (WGS) entry which is preliminary data.</text>
</comment>
<dbReference type="EMBL" id="AWSO01000196">
    <property type="protein sequence ID" value="ESK93412.1"/>
    <property type="molecule type" value="Genomic_DNA"/>
</dbReference>
<name>V2XI60_MONRO</name>
<protein>
    <submittedName>
        <fullName evidence="2">Uncharacterized protein</fullName>
    </submittedName>
</protein>
<keyword evidence="3" id="KW-1185">Reference proteome</keyword>
<dbReference type="KEGG" id="mrr:Moror_1759"/>
<feature type="region of interest" description="Disordered" evidence="1">
    <location>
        <begin position="1"/>
        <end position="34"/>
    </location>
</feature>
<gene>
    <name evidence="2" type="ORF">Moror_1759</name>
</gene>
<sequence length="440" mass="49534">MPVAENSSRSKKQKGSKKKTARSNPTALVRATRSATATGAVSLTDPVEFNRSRLVHIDSQASTLTATPRRSTTPSTPGRNVITVATLITDRNAQLSRVEVLAEEFNLLRIFEEEIETEQPLNNNEMLTAGNAQRLQWDDLPQDQLDKLAEGNVRKILHIVKSFDEDEPDTLQAWLDDLEIQYKMAGLTEGASKIYSTMWKMSYKLCTELQGSDEAKGNSWEDFKKLLFKEFPDSADTDNGLTDKLYRIVLQSQYIGFGGLEKLKKYNRAFLLEVKKLLKPLALLSNHVAVQTCLSTFESMFKARVQQRMELFMLNKLDKGKEDSRRRQDPWELKDVIEQAEIVMSTSSGNIYFLNSHQSAISEETQPIILGMAFSMEIPILLTNVQVKAVQGQVPSQAVMPPAIKQEEIVPSLFPKKEEWDSDIYNLGVAATVDAHQCTI</sequence>
<evidence type="ECO:0000313" key="3">
    <source>
        <dbReference type="Proteomes" id="UP000017559"/>
    </source>
</evidence>
<evidence type="ECO:0000256" key="1">
    <source>
        <dbReference type="SAM" id="MobiDB-lite"/>
    </source>
</evidence>
<evidence type="ECO:0000313" key="2">
    <source>
        <dbReference type="EMBL" id="ESK93412.1"/>
    </source>
</evidence>
<reference evidence="2 3" key="1">
    <citation type="journal article" date="2014" name="BMC Genomics">
        <title>Genome and secretome analysis of the hemibiotrophic fungal pathogen, Moniliophthora roreri, which causes frosty pod rot disease of cacao: mechanisms of the biotrophic and necrotrophic phases.</title>
        <authorList>
            <person name="Meinhardt L.W."/>
            <person name="Costa G.G.L."/>
            <person name="Thomazella D.P.T."/>
            <person name="Teixeira P.J.P.L."/>
            <person name="Carazzolle M.F."/>
            <person name="Schuster S.C."/>
            <person name="Carlson J.E."/>
            <person name="Guiltinan M.J."/>
            <person name="Mieczkowski P."/>
            <person name="Farmer A."/>
            <person name="Ramaraj T."/>
            <person name="Crozier J."/>
            <person name="Davis R.E."/>
            <person name="Shao J."/>
            <person name="Melnick R.L."/>
            <person name="Pereira G.A.G."/>
            <person name="Bailey B.A."/>
        </authorList>
    </citation>
    <scope>NUCLEOTIDE SEQUENCE [LARGE SCALE GENOMIC DNA]</scope>
    <source>
        <strain evidence="2 3">MCA 2997</strain>
    </source>
</reference>
<dbReference type="HOGENOM" id="CLU_050719_0_0_1"/>
<dbReference type="OrthoDB" id="2962718at2759"/>
<dbReference type="Proteomes" id="UP000017559">
    <property type="component" value="Unassembled WGS sequence"/>
</dbReference>
<organism evidence="2 3">
    <name type="scientific">Moniliophthora roreri (strain MCA 2997)</name>
    <name type="common">Cocoa frosty pod rot fungus</name>
    <name type="synonym">Crinipellis roreri</name>
    <dbReference type="NCBI Taxonomy" id="1381753"/>
    <lineage>
        <taxon>Eukaryota</taxon>
        <taxon>Fungi</taxon>
        <taxon>Dikarya</taxon>
        <taxon>Basidiomycota</taxon>
        <taxon>Agaricomycotina</taxon>
        <taxon>Agaricomycetes</taxon>
        <taxon>Agaricomycetidae</taxon>
        <taxon>Agaricales</taxon>
        <taxon>Marasmiineae</taxon>
        <taxon>Marasmiaceae</taxon>
        <taxon>Moniliophthora</taxon>
    </lineage>
</organism>
<accession>V2XI60</accession>
<feature type="compositionally biased region" description="Basic residues" evidence="1">
    <location>
        <begin position="9"/>
        <end position="21"/>
    </location>
</feature>
<proteinExistence type="predicted"/>
<dbReference type="AlphaFoldDB" id="V2XI60"/>